<keyword evidence="9" id="KW-0997">Cell inner membrane</keyword>
<feature type="transmembrane region" description="Helical" evidence="9">
    <location>
        <begin position="91"/>
        <end position="113"/>
    </location>
</feature>
<dbReference type="PATRIC" id="fig|1236703.3.peg.143"/>
<dbReference type="AlphaFoldDB" id="S3E0J1"/>
<dbReference type="PANTHER" id="PTHR30071:SF1">
    <property type="entry name" value="CYTOCHROME B_B6 PROTEIN-RELATED"/>
    <property type="match status" value="1"/>
</dbReference>
<comment type="subcellular location">
    <subcellularLocation>
        <location evidence="9">Cell inner membrane</location>
    </subcellularLocation>
    <subcellularLocation>
        <location evidence="2">Membrane</location>
        <topology evidence="2">Multi-pass membrane protein</topology>
    </subcellularLocation>
</comment>
<dbReference type="InterPro" id="IPR003557">
    <property type="entry name" value="Cyt_c_biogenesis_CcmC"/>
</dbReference>
<feature type="transmembrane region" description="Helical" evidence="9">
    <location>
        <begin position="21"/>
        <end position="44"/>
    </location>
</feature>
<comment type="function">
    <text evidence="1 9">Required for the export of heme to the periplasm for the biogenesis of c-type cytochromes.</text>
</comment>
<reference evidence="11 12" key="1">
    <citation type="journal article" date="2014" name="Environ. Microbiol.">
        <title>Genomic signatures of obligate host dependence in the luminous bacterial symbiont of a vertebrate.</title>
        <authorList>
            <person name="Hendry T.A."/>
            <person name="de Wet J.R."/>
            <person name="Dunlap P.V."/>
        </authorList>
    </citation>
    <scope>NUCLEOTIDE SEQUENCE [LARGE SCALE GENOMIC DNA]</scope>
    <source>
        <strain evidence="11 12">Akat1</strain>
    </source>
</reference>
<evidence type="ECO:0000313" key="11">
    <source>
        <dbReference type="EMBL" id="EPE37696.1"/>
    </source>
</evidence>
<comment type="similarity">
    <text evidence="3 9">Belongs to the CcmC/CycZ/HelC family.</text>
</comment>
<evidence type="ECO:0000256" key="8">
    <source>
        <dbReference type="ARBA" id="ARBA00023136"/>
    </source>
</evidence>
<accession>S3E0J1</accession>
<keyword evidence="7 9" id="KW-1133">Transmembrane helix</keyword>
<dbReference type="RefSeq" id="WP_016503494.1">
    <property type="nucleotide sequence ID" value="NZ_AMSD01000001.1"/>
</dbReference>
<keyword evidence="9" id="KW-0813">Transport</keyword>
<dbReference type="Proteomes" id="UP000053688">
    <property type="component" value="Unassembled WGS sequence"/>
</dbReference>
<keyword evidence="6 9" id="KW-0201">Cytochrome c-type biogenesis</keyword>
<sequence>MLVWIHSCKKSKYVYELCGKLIPLFSILTFLFLFIGTVWGLAYAPSDYQQGNGFRIIYIHVPAAILSMGVYMSMAILACIGIIWQIKLPNMAACAMAPIGAVFTFIALFTGSVWGKAMWGTWWIWDARLTSELVLFLFYLAFIALYHAFDNHEIASKVASILAIVGVVNLPIIHFSVEWWYTLHQGATLTKFEKPSISNDMLWPLILNIFGFAFFYGLLTMIRMRNEILRKALHRLWIMGYKV</sequence>
<gene>
    <name evidence="9 11" type="primary">ccmC</name>
    <name evidence="11" type="ORF">O1U_0155</name>
</gene>
<keyword evidence="8 9" id="KW-0472">Membrane</keyword>
<dbReference type="PANTHER" id="PTHR30071">
    <property type="entry name" value="HEME EXPORTER PROTEIN C"/>
    <property type="match status" value="1"/>
</dbReference>
<organism evidence="11 12">
    <name type="scientific">Candidatus Photodesmus katoptron Akat1</name>
    <dbReference type="NCBI Taxonomy" id="1236703"/>
    <lineage>
        <taxon>Bacteria</taxon>
        <taxon>Pseudomonadati</taxon>
        <taxon>Pseudomonadota</taxon>
        <taxon>Gammaproteobacteria</taxon>
        <taxon>Vibrionales</taxon>
        <taxon>Vibrionaceae</taxon>
        <taxon>Candidatus Photodesmus</taxon>
    </lineage>
</organism>
<dbReference type="GO" id="GO:0005886">
    <property type="term" value="C:plasma membrane"/>
    <property type="evidence" value="ECO:0007669"/>
    <property type="project" value="UniProtKB-SubCell"/>
</dbReference>
<comment type="caution">
    <text evidence="11">The sequence shown here is derived from an EMBL/GenBank/DDBJ whole genome shotgun (WGS) entry which is preliminary data.</text>
</comment>
<dbReference type="InterPro" id="IPR002541">
    <property type="entry name" value="Cyt_c_assembly"/>
</dbReference>
<dbReference type="PRINTS" id="PR01386">
    <property type="entry name" value="CCMCBIOGNSIS"/>
</dbReference>
<feature type="transmembrane region" description="Helical" evidence="9">
    <location>
        <begin position="201"/>
        <end position="222"/>
    </location>
</feature>
<evidence type="ECO:0000256" key="9">
    <source>
        <dbReference type="RuleBase" id="RU364092"/>
    </source>
</evidence>
<evidence type="ECO:0000256" key="1">
    <source>
        <dbReference type="ARBA" id="ARBA00002442"/>
    </source>
</evidence>
<dbReference type="Pfam" id="PF01578">
    <property type="entry name" value="Cytochrom_C_asm"/>
    <property type="match status" value="1"/>
</dbReference>
<dbReference type="STRING" id="28176.CF66_2268"/>
<keyword evidence="12" id="KW-1185">Reference proteome</keyword>
<dbReference type="EMBL" id="AMSD01000001">
    <property type="protein sequence ID" value="EPE37696.1"/>
    <property type="molecule type" value="Genomic_DNA"/>
</dbReference>
<evidence type="ECO:0000313" key="12">
    <source>
        <dbReference type="Proteomes" id="UP000053688"/>
    </source>
</evidence>
<evidence type="ECO:0000256" key="7">
    <source>
        <dbReference type="ARBA" id="ARBA00022989"/>
    </source>
</evidence>
<feature type="transmembrane region" description="Helical" evidence="9">
    <location>
        <begin position="56"/>
        <end position="84"/>
    </location>
</feature>
<evidence type="ECO:0000256" key="3">
    <source>
        <dbReference type="ARBA" id="ARBA00005840"/>
    </source>
</evidence>
<feature type="transmembrane region" description="Helical" evidence="9">
    <location>
        <begin position="133"/>
        <end position="149"/>
    </location>
</feature>
<keyword evidence="9" id="KW-1003">Cell membrane</keyword>
<feature type="domain" description="Cytochrome c assembly protein" evidence="10">
    <location>
        <begin position="7"/>
        <end position="184"/>
    </location>
</feature>
<evidence type="ECO:0000256" key="2">
    <source>
        <dbReference type="ARBA" id="ARBA00004141"/>
    </source>
</evidence>
<evidence type="ECO:0000259" key="10">
    <source>
        <dbReference type="Pfam" id="PF01578"/>
    </source>
</evidence>
<proteinExistence type="inferred from homology"/>
<name>S3E0J1_9GAMM</name>
<feature type="transmembrane region" description="Helical" evidence="9">
    <location>
        <begin position="161"/>
        <end position="181"/>
    </location>
</feature>
<dbReference type="eggNOG" id="COG0755">
    <property type="taxonomic scope" value="Bacteria"/>
</dbReference>
<evidence type="ECO:0000256" key="6">
    <source>
        <dbReference type="ARBA" id="ARBA00022748"/>
    </source>
</evidence>
<dbReference type="GO" id="GO:0017004">
    <property type="term" value="P:cytochrome complex assembly"/>
    <property type="evidence" value="ECO:0007669"/>
    <property type="project" value="UniProtKB-KW"/>
</dbReference>
<dbReference type="InterPro" id="IPR045062">
    <property type="entry name" value="Cyt_c_biogenesis_CcsA/CcmC"/>
</dbReference>
<dbReference type="GO" id="GO:0020037">
    <property type="term" value="F:heme binding"/>
    <property type="evidence" value="ECO:0007669"/>
    <property type="project" value="InterPro"/>
</dbReference>
<protein>
    <recommendedName>
        <fullName evidence="4 9">Heme exporter protein C</fullName>
    </recommendedName>
    <alternativeName>
        <fullName evidence="9">Cytochrome c-type biogenesis protein</fullName>
    </alternativeName>
</protein>
<dbReference type="NCBIfam" id="TIGR01191">
    <property type="entry name" value="ccmC"/>
    <property type="match status" value="1"/>
</dbReference>
<dbReference type="GO" id="GO:0015232">
    <property type="term" value="F:heme transmembrane transporter activity"/>
    <property type="evidence" value="ECO:0007669"/>
    <property type="project" value="InterPro"/>
</dbReference>
<evidence type="ECO:0000256" key="5">
    <source>
        <dbReference type="ARBA" id="ARBA00022692"/>
    </source>
</evidence>
<keyword evidence="5 9" id="KW-0812">Transmembrane</keyword>
<evidence type="ECO:0000256" key="4">
    <source>
        <dbReference type="ARBA" id="ARBA00016463"/>
    </source>
</evidence>